<keyword evidence="3" id="KW-1185">Reference proteome</keyword>
<dbReference type="RefSeq" id="WP_073417232.1">
    <property type="nucleotide sequence ID" value="NZ_FQWC01000008.1"/>
</dbReference>
<protein>
    <recommendedName>
        <fullName evidence="4">PRTRC system protein F</fullName>
    </recommendedName>
</protein>
<sequence length="390" mass="46351">MNHAEKNDSRYNKPSTEKTKTAARPAGKFHGLDAQTQRRRGNSERQSKISPCRNASDNFLRVTFLPKLEQTKTVQPRRKLSKMQPQFYKSLSLLTAHYGITPMQADCFGYPYNLALSMWDAERMLKKQYADCPQISLMQDGTKTYLVSEETHDTGTTLYYIPVEPLYWMSHDAWYTKNAKLLYSVFSYLYHITDVPYYRQQDSYLYWMYEMHREWTEQDDEGEQTERLVSEFDKAELIGDYIEKKIYNPLNLTFFEHRLLAFKCRDAFDKECLSAAQKAHRLFSDYPNERIFRNAPACSEDGQNDEESESIPMHKYISFISHTKGWLYETLEQSINNEFNEYSQMHEPTIFKRFDDNADMHQSLDFERRFFSLLDDLCELLYDYKSDDDE</sequence>
<organism evidence="2 3">
    <name type="scientific">Flavobacterium defluvii</name>
    <dbReference type="NCBI Taxonomy" id="370979"/>
    <lineage>
        <taxon>Bacteria</taxon>
        <taxon>Pseudomonadati</taxon>
        <taxon>Bacteroidota</taxon>
        <taxon>Flavobacteriia</taxon>
        <taxon>Flavobacteriales</taxon>
        <taxon>Flavobacteriaceae</taxon>
        <taxon>Flavobacterium</taxon>
    </lineage>
</organism>
<evidence type="ECO:0000313" key="3">
    <source>
        <dbReference type="Proteomes" id="UP000184071"/>
    </source>
</evidence>
<reference evidence="3" key="1">
    <citation type="submission" date="2016-11" db="EMBL/GenBank/DDBJ databases">
        <authorList>
            <person name="Varghese N."/>
            <person name="Submissions S."/>
        </authorList>
    </citation>
    <scope>NUCLEOTIDE SEQUENCE [LARGE SCALE GENOMIC DNA]</scope>
    <source>
        <strain evidence="3">DSM 17963</strain>
    </source>
</reference>
<feature type="compositionally biased region" description="Basic and acidic residues" evidence="1">
    <location>
        <begin position="1"/>
        <end position="20"/>
    </location>
</feature>
<dbReference type="AlphaFoldDB" id="A0A1M5TBW6"/>
<evidence type="ECO:0008006" key="4">
    <source>
        <dbReference type="Google" id="ProtNLM"/>
    </source>
</evidence>
<proteinExistence type="predicted"/>
<name>A0A1M5TBW6_9FLAO</name>
<feature type="region of interest" description="Disordered" evidence="1">
    <location>
        <begin position="1"/>
        <end position="52"/>
    </location>
</feature>
<evidence type="ECO:0000313" key="2">
    <source>
        <dbReference type="EMBL" id="SHH48208.1"/>
    </source>
</evidence>
<gene>
    <name evidence="2" type="ORF">SAMN05443663_1082</name>
</gene>
<dbReference type="EMBL" id="FQWC01000008">
    <property type="protein sequence ID" value="SHH48208.1"/>
    <property type="molecule type" value="Genomic_DNA"/>
</dbReference>
<dbReference type="Proteomes" id="UP000184071">
    <property type="component" value="Unassembled WGS sequence"/>
</dbReference>
<accession>A0A1M5TBW6</accession>
<dbReference type="OrthoDB" id="917674at2"/>
<evidence type="ECO:0000256" key="1">
    <source>
        <dbReference type="SAM" id="MobiDB-lite"/>
    </source>
</evidence>